<dbReference type="Proteomes" id="UP000281726">
    <property type="component" value="Unassembled WGS sequence"/>
</dbReference>
<evidence type="ECO:0000313" key="1">
    <source>
        <dbReference type="EMBL" id="RKN38631.1"/>
    </source>
</evidence>
<comment type="caution">
    <text evidence="1">The sequence shown here is derived from an EMBL/GenBank/DDBJ whole genome shotgun (WGS) entry which is preliminary data.</text>
</comment>
<accession>A0A3A9YRB1</accession>
<gene>
    <name evidence="1" type="ORF">D7223_30360</name>
</gene>
<keyword evidence="2" id="KW-1185">Reference proteome</keyword>
<reference evidence="1 2" key="1">
    <citation type="journal article" date="2004" name="Syst. Appl. Microbiol.">
        <title>Cryptoendolithic actinomycetes from antarctic sandstone rock samples: Micromonospora endolithica sp. nov. and two isolates related to Micromonospora coerulea Jensen 1932.</title>
        <authorList>
            <person name="Hirsch P."/>
            <person name="Mevs U."/>
            <person name="Kroppenstedt R.M."/>
            <person name="Schumann P."/>
            <person name="Stackebrandt E."/>
        </authorList>
    </citation>
    <scope>NUCLEOTIDE SEQUENCE [LARGE SCALE GENOMIC DNA]</scope>
    <source>
        <strain evidence="1 2">JCM 12677</strain>
    </source>
</reference>
<dbReference type="EMBL" id="RBAK01000020">
    <property type="protein sequence ID" value="RKN38631.1"/>
    <property type="molecule type" value="Genomic_DNA"/>
</dbReference>
<dbReference type="OrthoDB" id="9808492at2"/>
<proteinExistence type="predicted"/>
<evidence type="ECO:0000313" key="2">
    <source>
        <dbReference type="Proteomes" id="UP000281726"/>
    </source>
</evidence>
<dbReference type="Pfam" id="PF13289">
    <property type="entry name" value="SIR2_2"/>
    <property type="match status" value="1"/>
</dbReference>
<dbReference type="AlphaFoldDB" id="A0A3A9YRB1"/>
<name>A0A3A9YRB1_9ACTN</name>
<protein>
    <submittedName>
        <fullName evidence="1">Uncharacterized protein</fullName>
    </submittedName>
</protein>
<organism evidence="1 2">
    <name type="scientific">Micromonospora endolithica</name>
    <dbReference type="NCBI Taxonomy" id="230091"/>
    <lineage>
        <taxon>Bacteria</taxon>
        <taxon>Bacillati</taxon>
        <taxon>Actinomycetota</taxon>
        <taxon>Actinomycetes</taxon>
        <taxon>Micromonosporales</taxon>
        <taxon>Micromonosporaceae</taxon>
        <taxon>Micromonospora</taxon>
    </lineage>
</organism>
<dbReference type="RefSeq" id="WP_120732780.1">
    <property type="nucleotide sequence ID" value="NZ_RBAK01000020.1"/>
</dbReference>
<sequence>MTTVFLLGAGFSKSVHDCMPTLPELRDLVLARLGADGVKPDLRAFQDDLEQWMSYLAADQPWLTDAENLQNRATFLTVAQEINAVVEERELLARQAHGMNPPDWLMRLVEAWSDTEVGIITFNYDLLVERALNELGRLGTLGDLYPLPLTTRFPAGSSAFLSSGPPTQPVPRLLKLHGSTNWRFGGSTAPVTEELYLTENRAVWDPASASPRSDAPREAFRFAHKIPLIIPPTGAKGGWYANLALRAQWRHAAEEIRRCEQLVVIGYSFPATDLLVRHLVAQHLPTTSRVEVVDLSRAPAAALSDLLRRPVVQRFDGRTAVHDFAVNHAGKDAH</sequence>